<dbReference type="AlphaFoldDB" id="A0A0R2LGC6"/>
<gene>
    <name evidence="1" type="ORF">IV57_GL000216</name>
</gene>
<proteinExistence type="predicted"/>
<protein>
    <submittedName>
        <fullName evidence="1">Uncharacterized protein</fullName>
    </submittedName>
</protein>
<accession>A0A0R2LGC6</accession>
<dbReference type="Proteomes" id="UP000051006">
    <property type="component" value="Unassembled WGS sequence"/>
</dbReference>
<sequence length="51" mass="5808">MEDKFTKDSLVKSDGFSVIDRDILQIVLSDSDQYSLTEAKRLIKKFKGGIK</sequence>
<evidence type="ECO:0000313" key="1">
    <source>
        <dbReference type="EMBL" id="KRO00894.1"/>
    </source>
</evidence>
<keyword evidence="2" id="KW-1185">Reference proteome</keyword>
<comment type="caution">
    <text evidence="1">The sequence shown here is derived from an EMBL/GenBank/DDBJ whole genome shotgun (WGS) entry which is preliminary data.</text>
</comment>
<organism evidence="1 2">
    <name type="scientific">Companilactobacillus kimchiensis</name>
    <dbReference type="NCBI Taxonomy" id="993692"/>
    <lineage>
        <taxon>Bacteria</taxon>
        <taxon>Bacillati</taxon>
        <taxon>Bacillota</taxon>
        <taxon>Bacilli</taxon>
        <taxon>Lactobacillales</taxon>
        <taxon>Lactobacillaceae</taxon>
        <taxon>Companilactobacillus</taxon>
    </lineage>
</organism>
<dbReference type="RefSeq" id="WP_169790817.1">
    <property type="nucleotide sequence ID" value="NZ_JQCF01000001.1"/>
</dbReference>
<dbReference type="EMBL" id="JQCF01000001">
    <property type="protein sequence ID" value="KRO00894.1"/>
    <property type="molecule type" value="Genomic_DNA"/>
</dbReference>
<evidence type="ECO:0000313" key="2">
    <source>
        <dbReference type="Proteomes" id="UP000051006"/>
    </source>
</evidence>
<dbReference type="PATRIC" id="fig|993692.3.peg.218"/>
<reference evidence="1 2" key="1">
    <citation type="journal article" date="2015" name="Genome Announc.">
        <title>Expanding the biotechnology potential of lactobacilli through comparative genomics of 213 strains and associated genera.</title>
        <authorList>
            <person name="Sun Z."/>
            <person name="Harris H.M."/>
            <person name="McCann A."/>
            <person name="Guo C."/>
            <person name="Argimon S."/>
            <person name="Zhang W."/>
            <person name="Yang X."/>
            <person name="Jeffery I.B."/>
            <person name="Cooney J.C."/>
            <person name="Kagawa T.F."/>
            <person name="Liu W."/>
            <person name="Song Y."/>
            <person name="Salvetti E."/>
            <person name="Wrobel A."/>
            <person name="Rasinkangas P."/>
            <person name="Parkhill J."/>
            <person name="Rea M.C."/>
            <person name="O'Sullivan O."/>
            <person name="Ritari J."/>
            <person name="Douillard F.P."/>
            <person name="Paul Ross R."/>
            <person name="Yang R."/>
            <person name="Briner A.E."/>
            <person name="Felis G.E."/>
            <person name="de Vos W.M."/>
            <person name="Barrangou R."/>
            <person name="Klaenhammer T.R."/>
            <person name="Caufield P.W."/>
            <person name="Cui Y."/>
            <person name="Zhang H."/>
            <person name="O'Toole P.W."/>
        </authorList>
    </citation>
    <scope>NUCLEOTIDE SEQUENCE [LARGE SCALE GENOMIC DNA]</scope>
    <source>
        <strain evidence="1 2">DSM 24716</strain>
    </source>
</reference>
<name>A0A0R2LGC6_9LACO</name>